<evidence type="ECO:0000256" key="3">
    <source>
        <dbReference type="ARBA" id="ARBA00022490"/>
    </source>
</evidence>
<dbReference type="GO" id="GO:0090307">
    <property type="term" value="P:mitotic spindle assembly"/>
    <property type="evidence" value="ECO:0000318"/>
    <property type="project" value="GO_Central"/>
</dbReference>
<reference evidence="6" key="1">
    <citation type="journal article" date="2017" name="Cell">
        <title>Insights into land plant evolution garnered from the Marchantia polymorpha genome.</title>
        <authorList>
            <person name="Bowman J.L."/>
            <person name="Kohchi T."/>
            <person name="Yamato K.T."/>
            <person name="Jenkins J."/>
            <person name="Shu S."/>
            <person name="Ishizaki K."/>
            <person name="Yamaoka S."/>
            <person name="Nishihama R."/>
            <person name="Nakamura Y."/>
            <person name="Berger F."/>
            <person name="Adam C."/>
            <person name="Aki S.S."/>
            <person name="Althoff F."/>
            <person name="Araki T."/>
            <person name="Arteaga-Vazquez M.A."/>
            <person name="Balasubrmanian S."/>
            <person name="Barry K."/>
            <person name="Bauer D."/>
            <person name="Boehm C.R."/>
            <person name="Briginshaw L."/>
            <person name="Caballero-Perez J."/>
            <person name="Catarino B."/>
            <person name="Chen F."/>
            <person name="Chiyoda S."/>
            <person name="Chovatia M."/>
            <person name="Davies K.M."/>
            <person name="Delmans M."/>
            <person name="Demura T."/>
            <person name="Dierschke T."/>
            <person name="Dolan L."/>
            <person name="Dorantes-Acosta A.E."/>
            <person name="Eklund D.M."/>
            <person name="Florent S.N."/>
            <person name="Flores-Sandoval E."/>
            <person name="Fujiyama A."/>
            <person name="Fukuzawa H."/>
            <person name="Galik B."/>
            <person name="Grimanelli D."/>
            <person name="Grimwood J."/>
            <person name="Grossniklaus U."/>
            <person name="Hamada T."/>
            <person name="Haseloff J."/>
            <person name="Hetherington A.J."/>
            <person name="Higo A."/>
            <person name="Hirakawa Y."/>
            <person name="Hundley H.N."/>
            <person name="Ikeda Y."/>
            <person name="Inoue K."/>
            <person name="Inoue S.I."/>
            <person name="Ishida S."/>
            <person name="Jia Q."/>
            <person name="Kakita M."/>
            <person name="Kanazawa T."/>
            <person name="Kawai Y."/>
            <person name="Kawashima T."/>
            <person name="Kennedy M."/>
            <person name="Kinose K."/>
            <person name="Kinoshita T."/>
            <person name="Kohara Y."/>
            <person name="Koide E."/>
            <person name="Komatsu K."/>
            <person name="Kopischke S."/>
            <person name="Kubo M."/>
            <person name="Kyozuka J."/>
            <person name="Lagercrantz U."/>
            <person name="Lin S.S."/>
            <person name="Lindquist E."/>
            <person name="Lipzen A.M."/>
            <person name="Lu C.W."/>
            <person name="De Luna E."/>
            <person name="Martienssen R.A."/>
            <person name="Minamino N."/>
            <person name="Mizutani M."/>
            <person name="Mizutani M."/>
            <person name="Mochizuki N."/>
            <person name="Monte I."/>
            <person name="Mosher R."/>
            <person name="Nagasaki H."/>
            <person name="Nakagami H."/>
            <person name="Naramoto S."/>
            <person name="Nishitani K."/>
            <person name="Ohtani M."/>
            <person name="Okamoto T."/>
            <person name="Okumura M."/>
            <person name="Phillips J."/>
            <person name="Pollak B."/>
            <person name="Reinders A."/>
            <person name="Rovekamp M."/>
            <person name="Sano R."/>
            <person name="Sawa S."/>
            <person name="Schmid M.W."/>
            <person name="Shirakawa M."/>
            <person name="Solano R."/>
            <person name="Spunde A."/>
            <person name="Suetsugu N."/>
            <person name="Sugano S."/>
            <person name="Sugiyama A."/>
            <person name="Sun R."/>
            <person name="Suzuki Y."/>
            <person name="Takenaka M."/>
            <person name="Takezawa D."/>
            <person name="Tomogane H."/>
            <person name="Tsuzuki M."/>
            <person name="Ueda T."/>
            <person name="Umeda M."/>
            <person name="Ward J.M."/>
            <person name="Watanabe Y."/>
            <person name="Yazaki K."/>
            <person name="Yokoyama R."/>
            <person name="Yoshitake Y."/>
            <person name="Yotsui I."/>
            <person name="Zachgo S."/>
            <person name="Schmutz J."/>
        </authorList>
    </citation>
    <scope>NUCLEOTIDE SEQUENCE [LARGE SCALE GENOMIC DNA]</scope>
    <source>
        <strain evidence="6">Tak-1</strain>
    </source>
</reference>
<evidence type="ECO:0008006" key="7">
    <source>
        <dbReference type="Google" id="ProtNLM"/>
    </source>
</evidence>
<dbReference type="GO" id="GO:0031021">
    <property type="term" value="C:interphase microtubule organizing center"/>
    <property type="evidence" value="ECO:0000318"/>
    <property type="project" value="GO_Central"/>
</dbReference>
<dbReference type="PANTHER" id="PTHR28520:SF2">
    <property type="entry name" value="MITOTIC-SPINDLE ORGANIZING PROTEIN 1"/>
    <property type="match status" value="1"/>
</dbReference>
<accession>A0A2R6WCP4</accession>
<dbReference type="GO" id="GO:0005819">
    <property type="term" value="C:spindle"/>
    <property type="evidence" value="ECO:0000318"/>
    <property type="project" value="GO_Central"/>
</dbReference>
<dbReference type="PANTHER" id="PTHR28520">
    <property type="entry name" value="MITOTIC-SPINDLE ORGANIZING PROTEIN 1"/>
    <property type="match status" value="1"/>
</dbReference>
<proteinExistence type="inferred from homology"/>
<gene>
    <name evidence="5" type="ORF">MARPO_0109s0047</name>
</gene>
<dbReference type="GO" id="GO:0051415">
    <property type="term" value="P:microtubule nucleation by interphase microtubule organizing center"/>
    <property type="evidence" value="ECO:0000318"/>
    <property type="project" value="GO_Central"/>
</dbReference>
<sequence length="70" mass="7400">MDGAGVERAREALNLAHAMASIINSGLDRQTLSILIGLCEHGVNPEALATVVKELRREAAAIESTSKSKD</sequence>
<protein>
    <recommendedName>
        <fullName evidence="7">Mitotic-spindle organizing protein 1</fullName>
    </recommendedName>
</protein>
<evidence type="ECO:0000256" key="2">
    <source>
        <dbReference type="ARBA" id="ARBA00011015"/>
    </source>
</evidence>
<dbReference type="AlphaFoldDB" id="A0A2R6WCP4"/>
<dbReference type="GO" id="GO:0000930">
    <property type="term" value="C:gamma-tubulin complex"/>
    <property type="evidence" value="ECO:0000318"/>
    <property type="project" value="GO_Central"/>
</dbReference>
<dbReference type="GO" id="GO:0033566">
    <property type="term" value="P:gamma-tubulin complex localization"/>
    <property type="evidence" value="ECO:0007669"/>
    <property type="project" value="InterPro"/>
</dbReference>
<dbReference type="Gramene" id="Mp2g17060.1">
    <property type="protein sequence ID" value="Mp2g17060.1.cds1"/>
    <property type="gene ID" value="Mp2g17060"/>
</dbReference>
<evidence type="ECO:0000256" key="4">
    <source>
        <dbReference type="ARBA" id="ARBA00023212"/>
    </source>
</evidence>
<dbReference type="OMA" id="LSICVGM"/>
<keyword evidence="4" id="KW-0206">Cytoskeleton</keyword>
<dbReference type="Pfam" id="PF12554">
    <property type="entry name" value="MOZART1"/>
    <property type="match status" value="1"/>
</dbReference>
<evidence type="ECO:0000256" key="1">
    <source>
        <dbReference type="ARBA" id="ARBA00004267"/>
    </source>
</evidence>
<keyword evidence="3" id="KW-0963">Cytoplasm</keyword>
<dbReference type="Proteomes" id="UP000244005">
    <property type="component" value="Unassembled WGS sequence"/>
</dbReference>
<comment type="similarity">
    <text evidence="2">Belongs to the MOZART1 family.</text>
</comment>
<dbReference type="GO" id="GO:0000931">
    <property type="term" value="C:gamma-tubulin ring complex"/>
    <property type="evidence" value="ECO:0007669"/>
    <property type="project" value="InterPro"/>
</dbReference>
<dbReference type="EMBL" id="KZ772781">
    <property type="protein sequence ID" value="PTQ31624.1"/>
    <property type="molecule type" value="Genomic_DNA"/>
</dbReference>
<keyword evidence="6" id="KW-1185">Reference proteome</keyword>
<organism evidence="5 6">
    <name type="scientific">Marchantia polymorpha</name>
    <name type="common">Common liverwort</name>
    <name type="synonym">Marchantia aquatica</name>
    <dbReference type="NCBI Taxonomy" id="3197"/>
    <lineage>
        <taxon>Eukaryota</taxon>
        <taxon>Viridiplantae</taxon>
        <taxon>Streptophyta</taxon>
        <taxon>Embryophyta</taxon>
        <taxon>Marchantiophyta</taxon>
        <taxon>Marchantiopsida</taxon>
        <taxon>Marchantiidae</taxon>
        <taxon>Marchantiales</taxon>
        <taxon>Marchantiaceae</taxon>
        <taxon>Marchantia</taxon>
    </lineage>
</organism>
<dbReference type="OrthoDB" id="48571at2759"/>
<evidence type="ECO:0000313" key="5">
    <source>
        <dbReference type="EMBL" id="PTQ31624.1"/>
    </source>
</evidence>
<comment type="subcellular location">
    <subcellularLocation>
        <location evidence="1">Cytoplasm</location>
        <location evidence="1">Cytoskeleton</location>
        <location evidence="1">Microtubule organizing center</location>
    </subcellularLocation>
</comment>
<dbReference type="InterPro" id="IPR022214">
    <property type="entry name" value="MZT1"/>
</dbReference>
<evidence type="ECO:0000313" key="6">
    <source>
        <dbReference type="Proteomes" id="UP000244005"/>
    </source>
</evidence>
<name>A0A2R6WCP4_MARPO</name>